<comment type="caution">
    <text evidence="1">The sequence shown here is derived from an EMBL/GenBank/DDBJ whole genome shotgun (WGS) entry which is preliminary data.</text>
</comment>
<protein>
    <submittedName>
        <fullName evidence="1">Uncharacterized protein</fullName>
    </submittedName>
</protein>
<dbReference type="EMBL" id="BLXT01007807">
    <property type="protein sequence ID" value="GFO42375.1"/>
    <property type="molecule type" value="Genomic_DNA"/>
</dbReference>
<proteinExistence type="predicted"/>
<name>A0AAV4DEI0_9GAST</name>
<sequence>MSAPTHRHVVLPEISVYCPGRGVYRTVNTSVLRSLLLVQSAMSESNPQQKGPCRPQGTHAIGPATKCPALEDDPGLVISIDINLSPGIIRIDYYKLRFAVYGRDW</sequence>
<accession>A0AAV4DEI0</accession>
<dbReference type="AlphaFoldDB" id="A0AAV4DEI0"/>
<evidence type="ECO:0000313" key="1">
    <source>
        <dbReference type="EMBL" id="GFO42375.1"/>
    </source>
</evidence>
<organism evidence="1 2">
    <name type="scientific">Plakobranchus ocellatus</name>
    <dbReference type="NCBI Taxonomy" id="259542"/>
    <lineage>
        <taxon>Eukaryota</taxon>
        <taxon>Metazoa</taxon>
        <taxon>Spiralia</taxon>
        <taxon>Lophotrochozoa</taxon>
        <taxon>Mollusca</taxon>
        <taxon>Gastropoda</taxon>
        <taxon>Heterobranchia</taxon>
        <taxon>Euthyneura</taxon>
        <taxon>Panpulmonata</taxon>
        <taxon>Sacoglossa</taxon>
        <taxon>Placobranchoidea</taxon>
        <taxon>Plakobranchidae</taxon>
        <taxon>Plakobranchus</taxon>
    </lineage>
</organism>
<evidence type="ECO:0000313" key="2">
    <source>
        <dbReference type="Proteomes" id="UP000735302"/>
    </source>
</evidence>
<keyword evidence="2" id="KW-1185">Reference proteome</keyword>
<dbReference type="Proteomes" id="UP000735302">
    <property type="component" value="Unassembled WGS sequence"/>
</dbReference>
<reference evidence="1 2" key="1">
    <citation type="journal article" date="2021" name="Elife">
        <title>Chloroplast acquisition without the gene transfer in kleptoplastic sea slugs, Plakobranchus ocellatus.</title>
        <authorList>
            <person name="Maeda T."/>
            <person name="Takahashi S."/>
            <person name="Yoshida T."/>
            <person name="Shimamura S."/>
            <person name="Takaki Y."/>
            <person name="Nagai Y."/>
            <person name="Toyoda A."/>
            <person name="Suzuki Y."/>
            <person name="Arimoto A."/>
            <person name="Ishii H."/>
            <person name="Satoh N."/>
            <person name="Nishiyama T."/>
            <person name="Hasebe M."/>
            <person name="Maruyama T."/>
            <person name="Minagawa J."/>
            <person name="Obokata J."/>
            <person name="Shigenobu S."/>
        </authorList>
    </citation>
    <scope>NUCLEOTIDE SEQUENCE [LARGE SCALE GENOMIC DNA]</scope>
</reference>
<gene>
    <name evidence="1" type="ORF">PoB_006888000</name>
</gene>